<keyword evidence="3" id="KW-1185">Reference proteome</keyword>
<keyword evidence="1" id="KW-0812">Transmembrane</keyword>
<protein>
    <recommendedName>
        <fullName evidence="4">Beta-carotene 15,15'-monooxygenase</fullName>
    </recommendedName>
</protein>
<name>A0A7X3FH75_9BACL</name>
<evidence type="ECO:0000313" key="3">
    <source>
        <dbReference type="Proteomes" id="UP000490800"/>
    </source>
</evidence>
<dbReference type="OrthoDB" id="875405at2"/>
<comment type="caution">
    <text evidence="2">The sequence shown here is derived from an EMBL/GenBank/DDBJ whole genome shotgun (WGS) entry which is preliminary data.</text>
</comment>
<organism evidence="2 3">
    <name type="scientific">Paenibacillus lutrae</name>
    <dbReference type="NCBI Taxonomy" id="2078573"/>
    <lineage>
        <taxon>Bacteria</taxon>
        <taxon>Bacillati</taxon>
        <taxon>Bacillota</taxon>
        <taxon>Bacilli</taxon>
        <taxon>Bacillales</taxon>
        <taxon>Paenibacillaceae</taxon>
        <taxon>Paenibacillus</taxon>
    </lineage>
</organism>
<keyword evidence="1" id="KW-0472">Membrane</keyword>
<feature type="transmembrane region" description="Helical" evidence="1">
    <location>
        <begin position="100"/>
        <end position="118"/>
    </location>
</feature>
<evidence type="ECO:0000313" key="2">
    <source>
        <dbReference type="EMBL" id="MVO99433.1"/>
    </source>
</evidence>
<feature type="transmembrane region" description="Helical" evidence="1">
    <location>
        <begin position="199"/>
        <end position="220"/>
    </location>
</feature>
<evidence type="ECO:0008006" key="4">
    <source>
        <dbReference type="Google" id="ProtNLM"/>
    </source>
</evidence>
<feature type="transmembrane region" description="Helical" evidence="1">
    <location>
        <begin position="42"/>
        <end position="62"/>
    </location>
</feature>
<keyword evidence="1" id="KW-1133">Transmembrane helix</keyword>
<feature type="transmembrane region" description="Helical" evidence="1">
    <location>
        <begin position="12"/>
        <end position="30"/>
    </location>
</feature>
<dbReference type="EMBL" id="RHLK01000003">
    <property type="protein sequence ID" value="MVO99433.1"/>
    <property type="molecule type" value="Genomic_DNA"/>
</dbReference>
<dbReference type="RefSeq" id="WP_157334397.1">
    <property type="nucleotide sequence ID" value="NZ_RHLK01000003.1"/>
</dbReference>
<dbReference type="AlphaFoldDB" id="A0A7X3FH75"/>
<proteinExistence type="predicted"/>
<reference evidence="2 3" key="1">
    <citation type="journal article" date="2019" name="Microorganisms">
        <title>Paenibacillus lutrae sp. nov., A Chitinolytic Species Isolated from A River Otter in Castril Natural Park, Granada, Spain.</title>
        <authorList>
            <person name="Rodriguez M."/>
            <person name="Reina J.C."/>
            <person name="Bejar V."/>
            <person name="Llamas I."/>
        </authorList>
    </citation>
    <scope>NUCLEOTIDE SEQUENCE [LARGE SCALE GENOMIC DNA]</scope>
    <source>
        <strain evidence="2 3">N10</strain>
    </source>
</reference>
<feature type="transmembrane region" description="Helical" evidence="1">
    <location>
        <begin position="226"/>
        <end position="244"/>
    </location>
</feature>
<accession>A0A7X3FH75</accession>
<sequence>MSPFSLHRFHRSTVYFMVFVLLTLLANLTAVRTVTWTAENSVLLYAILFDFMLAIPVCYWLFILRRKGKSVLKALPLTFIGALAAWFILPASLRSAAWDVIWPIEFLIIFVEVLFVGYEIRVVYRIVKHFRHVVKTEPVRGEALRITVKEKLGQGKIASLLLHDATMAYYLFFSWRTRKTSAAMESGNSFTYHRTTGQILHAAIFTKILLIESVVIHLLIQQWSHIAAWILTLANLWLLVLLWADCRVSVLRPVQITQGVLRLRYGLRIQADIPLRDIESAESAREYAPDSKEQRDAALPVLAIANVRLRLSRPAPVEGLLFMPREVSSIYLALDEPDVFIRQLHEKMREQAVSE</sequence>
<feature type="transmembrane region" description="Helical" evidence="1">
    <location>
        <begin position="74"/>
        <end position="94"/>
    </location>
</feature>
<gene>
    <name evidence="2" type="ORF">EDM21_07820</name>
</gene>
<evidence type="ECO:0000256" key="1">
    <source>
        <dbReference type="SAM" id="Phobius"/>
    </source>
</evidence>
<dbReference type="Proteomes" id="UP000490800">
    <property type="component" value="Unassembled WGS sequence"/>
</dbReference>